<dbReference type="AlphaFoldDB" id="A0A7K0DXU5"/>
<accession>A0A7K0DXU5</accession>
<dbReference type="InterPro" id="IPR026337">
    <property type="entry name" value="AKG_HExxH"/>
</dbReference>
<dbReference type="NCBIfam" id="TIGR04267">
    <property type="entry name" value="mod_HExxH"/>
    <property type="match status" value="1"/>
</dbReference>
<evidence type="ECO:0000313" key="1">
    <source>
        <dbReference type="EMBL" id="MQY30367.1"/>
    </source>
</evidence>
<dbReference type="Proteomes" id="UP000431401">
    <property type="component" value="Unassembled WGS sequence"/>
</dbReference>
<organism evidence="1 2">
    <name type="scientific">Nocardia aurantia</name>
    <dbReference type="NCBI Taxonomy" id="2585199"/>
    <lineage>
        <taxon>Bacteria</taxon>
        <taxon>Bacillati</taxon>
        <taxon>Actinomycetota</taxon>
        <taxon>Actinomycetes</taxon>
        <taxon>Mycobacteriales</taxon>
        <taxon>Nocardiaceae</taxon>
        <taxon>Nocardia</taxon>
    </lineage>
</organism>
<protein>
    <submittedName>
        <fullName evidence="1">Uncharacterized protein</fullName>
    </submittedName>
</protein>
<evidence type="ECO:0000313" key="2">
    <source>
        <dbReference type="Proteomes" id="UP000431401"/>
    </source>
</evidence>
<gene>
    <name evidence="1" type="ORF">NRB56_59690</name>
</gene>
<reference evidence="1 2" key="1">
    <citation type="submission" date="2019-10" db="EMBL/GenBank/DDBJ databases">
        <title>Nocardia macrotermitis sp. nov. and Nocardia aurantia sp. nov., isolated from the gut of fungus growing-termite Macrotermes natalensis.</title>
        <authorList>
            <person name="Benndorf R."/>
            <person name="Schwitalla J."/>
            <person name="Martin K."/>
            <person name="De Beer W."/>
            <person name="Kaster A.-K."/>
            <person name="Vollmers J."/>
            <person name="Poulsen M."/>
            <person name="Beemelmanns C."/>
        </authorList>
    </citation>
    <scope>NUCLEOTIDE SEQUENCE [LARGE SCALE GENOMIC DNA]</scope>
    <source>
        <strain evidence="1 2">RB56</strain>
    </source>
</reference>
<keyword evidence="2" id="KW-1185">Reference proteome</keyword>
<dbReference type="EMBL" id="WEGI01000014">
    <property type="protein sequence ID" value="MQY30367.1"/>
    <property type="molecule type" value="Genomic_DNA"/>
</dbReference>
<comment type="caution">
    <text evidence="1">The sequence shown here is derived from an EMBL/GenBank/DDBJ whole genome shotgun (WGS) entry which is preliminary data.</text>
</comment>
<proteinExistence type="predicted"/>
<sequence>MPDDAGTALSTMSLALSKNPRTEPVLSPAVSFRTPPPALSPAYPAVDPALRTHAREMLNEAFEWCGARFPLAEQFSEAATPSPAIRYAYLRRAREGEYVGSSSAHFPGEVVLAAGWPLENPYWLASVIAHETVHHALFGRESVDNPVRPGSLGYSPWRRTTRPGRSVWHAFWTFTCQLSVLTDAVRAAPRLADEDRDLPSCMAAMAARIDRCLDSLHRFEVVTDAELRRCDTAWNTTRDSCARLRIPYFTARVDAEKQAVDDAYLTWAEQLLGRQTPVADTAMVHR</sequence>
<name>A0A7K0DXU5_9NOCA</name>